<dbReference type="PANTHER" id="PTHR33463:SF198">
    <property type="entry name" value="RPP4C3"/>
    <property type="match status" value="1"/>
</dbReference>
<dbReference type="SUPFAM" id="SSF52540">
    <property type="entry name" value="P-loop containing nucleoside triphosphate hydrolases"/>
    <property type="match status" value="1"/>
</dbReference>
<keyword evidence="5" id="KW-0611">Plant defense</keyword>
<evidence type="ECO:0000313" key="12">
    <source>
        <dbReference type="Proteomes" id="UP001457282"/>
    </source>
</evidence>
<dbReference type="InterPro" id="IPR027417">
    <property type="entry name" value="P-loop_NTPase"/>
</dbReference>
<dbReference type="Pfam" id="PF00931">
    <property type="entry name" value="NB-ARC"/>
    <property type="match status" value="1"/>
</dbReference>
<feature type="region of interest" description="Disordered" evidence="8">
    <location>
        <begin position="156"/>
        <end position="181"/>
    </location>
</feature>
<proteinExistence type="inferred from homology"/>
<evidence type="ECO:0000259" key="9">
    <source>
        <dbReference type="Pfam" id="PF00931"/>
    </source>
</evidence>
<comment type="similarity">
    <text evidence="1">Belongs to the disease resistance NB-LRR family.</text>
</comment>
<dbReference type="Pfam" id="PF23247">
    <property type="entry name" value="LRR_RPS2"/>
    <property type="match status" value="2"/>
</dbReference>
<evidence type="ECO:0000256" key="3">
    <source>
        <dbReference type="ARBA" id="ARBA00022737"/>
    </source>
</evidence>
<keyword evidence="2" id="KW-0433">Leucine-rich repeat</keyword>
<evidence type="ECO:0000256" key="2">
    <source>
        <dbReference type="ARBA" id="ARBA00022614"/>
    </source>
</evidence>
<dbReference type="EMBL" id="JBEDUW010000002">
    <property type="protein sequence ID" value="KAK9944492.1"/>
    <property type="molecule type" value="Genomic_DNA"/>
</dbReference>
<dbReference type="InterPro" id="IPR032675">
    <property type="entry name" value="LRR_dom_sf"/>
</dbReference>
<keyword evidence="3" id="KW-0677">Repeat</keyword>
<sequence>MVDICISIAGKVAEYTVAPVLRQFGYLIYYKSNVEDLTEKVTSLTAKRDDVLSRVETAKRNLETISREVDNWLDRVEKTLQDKDKCFEEGRVAKATTCCPNLKVRHSLSRKATKMAPKVDVLLTEGNFPTISCPAPAPKIEYPCIQYYEDFTEAPAKPHEGDIASSSSGASNPTNAPAPMDLSELRLPYTKDLLKSLQDDKINMIGISGIFREIDTVSTKEFIKRMKNRNIFEEVVIADVLDLKLENGSLVQRARAATLDSKTLLLVLADVREVPDLEAIRISPGDDNKRCKIILISQVPNVFSEMTNQTDFVLLLQSPPVARPVEFESRISVIRDVMDALTDDESNPIVLCEFTQEPDLVKIQGKIAKDLGLELEENDDRAAKLRERISGGTKRVLVILDNVWTDNSSPDQLTLWEVGIPISRDPKCCKVLVSSREEDIFKEMKTKKNIPIGGLPQKDAWNLFKKVVGSSIESDPELRPIAEQVLKRCDGLPVAITTVGRALKGESIRKWGDALRQLRKACPEDVPGVIKHVYGKIEFSYECLPSEQAKSCFLLCRVFPKSGSFPIEYLFRLGFGLGLFKGIDSIAEGRDHIKTLVDTLKSRFLLLDGDEEIGVKVVKMHDVVRDVAIILDCANLKYLEVKDCDALEYFIHMTSLMEHTPRNIFPVLNNLRIKGGSRLKEIFHGDLPQGSLQKLKTIELRDLPALTYVWKVESQSGCVGNLAHVDEIDIQDCQSLEAIFGLVGSGHHEEELALEINFLSLTRLCLADLPSFTGISNSNCMGMARLPEVGSLYPNSLTVEHALFFDPKVYFPVLRKLYIQGLRNWKEIWNSQCSPNSFCELTHLDVRDCDKLLHLVPTHMQNRLQKLETIFVFGCSSLEEIFEVRRLNVNEGDASTISQSKEIPSSISQPDQGMQINNIMDFKQSRPGFQNLTVLVVTCCHSLRYLLSPSIAKGLVRLEVLNIVDCEKIEEIVAAAEGEEKEDESILPRLKHLSLQELPNLGSFSLGKYTFDWPLVRIDISKCDKMKNFCSGSLSIPREVDIRVRDCGENLEQELNNCMKEI</sequence>
<dbReference type="Gene3D" id="3.40.50.300">
    <property type="entry name" value="P-loop containing nucleotide triphosphate hydrolases"/>
    <property type="match status" value="1"/>
</dbReference>
<evidence type="ECO:0000259" key="10">
    <source>
        <dbReference type="Pfam" id="PF23247"/>
    </source>
</evidence>
<name>A0AAW1Y9R8_RUBAR</name>
<evidence type="ECO:0000256" key="4">
    <source>
        <dbReference type="ARBA" id="ARBA00022741"/>
    </source>
</evidence>
<keyword evidence="6" id="KW-0067">ATP-binding</keyword>
<feature type="domain" description="Disease resistance protein At4g27190-like leucine-rich repeats" evidence="10">
    <location>
        <begin position="823"/>
        <end position="967"/>
    </location>
</feature>
<dbReference type="GO" id="GO:0043531">
    <property type="term" value="F:ADP binding"/>
    <property type="evidence" value="ECO:0007669"/>
    <property type="project" value="InterPro"/>
</dbReference>
<dbReference type="InterPro" id="IPR036388">
    <property type="entry name" value="WH-like_DNA-bd_sf"/>
</dbReference>
<dbReference type="InterPro" id="IPR057135">
    <property type="entry name" value="At4g27190-like_LRR"/>
</dbReference>
<reference evidence="11 12" key="1">
    <citation type="journal article" date="2023" name="G3 (Bethesda)">
        <title>A chromosome-length genome assembly and annotation of blackberry (Rubus argutus, cv. 'Hillquist').</title>
        <authorList>
            <person name="Bruna T."/>
            <person name="Aryal R."/>
            <person name="Dudchenko O."/>
            <person name="Sargent D.J."/>
            <person name="Mead D."/>
            <person name="Buti M."/>
            <person name="Cavallini A."/>
            <person name="Hytonen T."/>
            <person name="Andres J."/>
            <person name="Pham M."/>
            <person name="Weisz D."/>
            <person name="Mascagni F."/>
            <person name="Usai G."/>
            <person name="Natali L."/>
            <person name="Bassil N."/>
            <person name="Fernandez G.E."/>
            <person name="Lomsadze A."/>
            <person name="Armour M."/>
            <person name="Olukolu B."/>
            <person name="Poorten T."/>
            <person name="Britton C."/>
            <person name="Davik J."/>
            <person name="Ashrafi H."/>
            <person name="Aiden E.L."/>
            <person name="Borodovsky M."/>
            <person name="Worthington M."/>
        </authorList>
    </citation>
    <scope>NUCLEOTIDE SEQUENCE [LARGE SCALE GENOMIC DNA]</scope>
    <source>
        <strain evidence="11">PI 553951</strain>
    </source>
</reference>
<evidence type="ECO:0000256" key="8">
    <source>
        <dbReference type="SAM" id="MobiDB-lite"/>
    </source>
</evidence>
<feature type="compositionally biased region" description="Polar residues" evidence="8">
    <location>
        <begin position="164"/>
        <end position="175"/>
    </location>
</feature>
<dbReference type="GO" id="GO:0006952">
    <property type="term" value="P:defense response"/>
    <property type="evidence" value="ECO:0007669"/>
    <property type="project" value="UniProtKB-KW"/>
</dbReference>
<dbReference type="AlphaFoldDB" id="A0AAW1Y9R8"/>
<dbReference type="PRINTS" id="PR00364">
    <property type="entry name" value="DISEASERSIST"/>
</dbReference>
<keyword evidence="7" id="KW-0175">Coiled coil</keyword>
<keyword evidence="12" id="KW-1185">Reference proteome</keyword>
<keyword evidence="4" id="KW-0547">Nucleotide-binding</keyword>
<evidence type="ECO:0000256" key="7">
    <source>
        <dbReference type="SAM" id="Coils"/>
    </source>
</evidence>
<dbReference type="Gene3D" id="1.10.8.430">
    <property type="entry name" value="Helical domain of apoptotic protease-activating factors"/>
    <property type="match status" value="1"/>
</dbReference>
<protein>
    <recommendedName>
        <fullName evidence="13">NB-ARC domain-containing protein</fullName>
    </recommendedName>
</protein>
<dbReference type="PANTHER" id="PTHR33463">
    <property type="entry name" value="NB-ARC DOMAIN-CONTAINING PROTEIN-RELATED"/>
    <property type="match status" value="1"/>
</dbReference>
<evidence type="ECO:0000256" key="6">
    <source>
        <dbReference type="ARBA" id="ARBA00022840"/>
    </source>
</evidence>
<dbReference type="InterPro" id="IPR002182">
    <property type="entry name" value="NB-ARC"/>
</dbReference>
<comment type="caution">
    <text evidence="11">The sequence shown here is derived from an EMBL/GenBank/DDBJ whole genome shotgun (WGS) entry which is preliminary data.</text>
</comment>
<feature type="domain" description="NB-ARC" evidence="9">
    <location>
        <begin position="350"/>
        <end position="469"/>
    </location>
</feature>
<accession>A0AAW1Y9R8</accession>
<dbReference type="InterPro" id="IPR050905">
    <property type="entry name" value="Plant_NBS-LRR"/>
</dbReference>
<organism evidence="11 12">
    <name type="scientific">Rubus argutus</name>
    <name type="common">Southern blackberry</name>
    <dbReference type="NCBI Taxonomy" id="59490"/>
    <lineage>
        <taxon>Eukaryota</taxon>
        <taxon>Viridiplantae</taxon>
        <taxon>Streptophyta</taxon>
        <taxon>Embryophyta</taxon>
        <taxon>Tracheophyta</taxon>
        <taxon>Spermatophyta</taxon>
        <taxon>Magnoliopsida</taxon>
        <taxon>eudicotyledons</taxon>
        <taxon>Gunneridae</taxon>
        <taxon>Pentapetalae</taxon>
        <taxon>rosids</taxon>
        <taxon>fabids</taxon>
        <taxon>Rosales</taxon>
        <taxon>Rosaceae</taxon>
        <taxon>Rosoideae</taxon>
        <taxon>Rosoideae incertae sedis</taxon>
        <taxon>Rubus</taxon>
    </lineage>
</organism>
<dbReference type="SUPFAM" id="SSF52047">
    <property type="entry name" value="RNI-like"/>
    <property type="match status" value="1"/>
</dbReference>
<evidence type="ECO:0000256" key="1">
    <source>
        <dbReference type="ARBA" id="ARBA00008894"/>
    </source>
</evidence>
<feature type="coiled-coil region" evidence="7">
    <location>
        <begin position="48"/>
        <end position="75"/>
    </location>
</feature>
<dbReference type="Gene3D" id="1.10.10.10">
    <property type="entry name" value="Winged helix-like DNA-binding domain superfamily/Winged helix DNA-binding domain"/>
    <property type="match status" value="1"/>
</dbReference>
<gene>
    <name evidence="11" type="ORF">M0R45_010056</name>
</gene>
<evidence type="ECO:0008006" key="13">
    <source>
        <dbReference type="Google" id="ProtNLM"/>
    </source>
</evidence>
<feature type="domain" description="Disease resistance protein At4g27190-like leucine-rich repeats" evidence="10">
    <location>
        <begin position="633"/>
        <end position="740"/>
    </location>
</feature>
<dbReference type="InterPro" id="IPR042197">
    <property type="entry name" value="Apaf_helical"/>
</dbReference>
<dbReference type="GO" id="GO:0005524">
    <property type="term" value="F:ATP binding"/>
    <property type="evidence" value="ECO:0007669"/>
    <property type="project" value="UniProtKB-KW"/>
</dbReference>
<evidence type="ECO:0000313" key="11">
    <source>
        <dbReference type="EMBL" id="KAK9944492.1"/>
    </source>
</evidence>
<dbReference type="Gene3D" id="3.80.10.10">
    <property type="entry name" value="Ribonuclease Inhibitor"/>
    <property type="match status" value="2"/>
</dbReference>
<evidence type="ECO:0000256" key="5">
    <source>
        <dbReference type="ARBA" id="ARBA00022821"/>
    </source>
</evidence>
<dbReference type="Proteomes" id="UP001457282">
    <property type="component" value="Unassembled WGS sequence"/>
</dbReference>